<feature type="compositionally biased region" description="Basic and acidic residues" evidence="7">
    <location>
        <begin position="132"/>
        <end position="156"/>
    </location>
</feature>
<dbReference type="PANTHER" id="PTHR11129:SF2">
    <property type="entry name" value="GERANYLGERANYL TRANSFERASE TYPE-2 SUBUNIT ALPHA"/>
    <property type="match status" value="1"/>
</dbReference>
<keyword evidence="4" id="KW-0677">Repeat</keyword>
<keyword evidence="9" id="KW-1185">Reference proteome</keyword>
<comment type="caution">
    <text evidence="8">The sequence shown here is derived from an EMBL/GenBank/DDBJ whole genome shotgun (WGS) entry which is preliminary data.</text>
</comment>
<comment type="catalytic activity">
    <reaction evidence="5 6">
        <text>geranylgeranyl diphosphate + L-cysteinyl-[protein] = S-geranylgeranyl-L-cysteinyl-[protein] + diphosphate</text>
        <dbReference type="Rhea" id="RHEA:21240"/>
        <dbReference type="Rhea" id="RHEA-COMP:10131"/>
        <dbReference type="Rhea" id="RHEA-COMP:11537"/>
        <dbReference type="ChEBI" id="CHEBI:29950"/>
        <dbReference type="ChEBI" id="CHEBI:33019"/>
        <dbReference type="ChEBI" id="CHEBI:57533"/>
        <dbReference type="ChEBI" id="CHEBI:86021"/>
        <dbReference type="EC" id="2.5.1.60"/>
    </reaction>
</comment>
<reference evidence="8 9" key="1">
    <citation type="submission" date="2016-03" db="EMBL/GenBank/DDBJ databases">
        <title>Fine-scale spatial genetic structure of a fungal parasite of coffee scale insects.</title>
        <authorList>
            <person name="Jackson D."/>
            <person name="Zemenick K.A."/>
            <person name="Malloure B."/>
            <person name="Quandt C.A."/>
            <person name="James T.Y."/>
        </authorList>
    </citation>
    <scope>NUCLEOTIDE SEQUENCE [LARGE SCALE GENOMIC DNA]</scope>
    <source>
        <strain evidence="8 9">UM487</strain>
    </source>
</reference>
<dbReference type="GO" id="GO:0004663">
    <property type="term" value="F:Rab geranylgeranyltransferase activity"/>
    <property type="evidence" value="ECO:0007669"/>
    <property type="project" value="UniProtKB-UniRule"/>
</dbReference>
<accession>A0A179I588</accession>
<keyword evidence="2 6" id="KW-0637">Prenyltransferase</keyword>
<dbReference type="OrthoDB" id="1658at2759"/>
<dbReference type="Proteomes" id="UP000243081">
    <property type="component" value="Unassembled WGS sequence"/>
</dbReference>
<dbReference type="EMBL" id="LUKN01003195">
    <property type="protein sequence ID" value="OAQ97846.1"/>
    <property type="molecule type" value="Genomic_DNA"/>
</dbReference>
<sequence>YELFHLLSGVTPLLIINTQHGVPRTERDRSPEQLKREIEKIGKYRALDSQLRIQTSESRFDSATLELTTKLLRINPEYYTVWNTRRRCLISGPFEKKKREESLPQCALERQEAIVGPIDAPRSLPQTNSSETETKRDRSTTSKRDAAPREKQKDGNEVNISQCSETVRDELIFTVPLLMAHPKCYWIWNYRMWVLEQATSLLSVELAKSVWQEELELVGKMLERDRRNYHAWAYRRYIVAHLESAELEGRSMAESEFAYTTKMIEGDLSNFSAWHNRAQLIPRLLVEREADDSSRRAFLDQELTMVDNGLNVGPEDQSLWYYHQYLIWSVAEQPANLSIIPGMAVDDRVNLITRETDFMKDLLDDYKDVKWIFEMLLEYTLLISKLREKSLNTEQKCELEGWVLRIKQLDPQRSNRWEELTEKLEITP</sequence>
<feature type="non-terminal residue" evidence="8">
    <location>
        <position position="1"/>
    </location>
</feature>
<dbReference type="OMA" id="RKFPKCY"/>
<dbReference type="InterPro" id="IPR002088">
    <property type="entry name" value="Prenyl_trans_a"/>
</dbReference>
<comment type="function">
    <text evidence="6">Catalyzes the transfer of a geranyl-geranyl moiety from geranyl-geranyl pyrophosphate to cysteines occuring in specific C-terminal amino acid sequences.</text>
</comment>
<comment type="similarity">
    <text evidence="1 6">Belongs to the protein prenyltransferase subunit alpha family.</text>
</comment>
<evidence type="ECO:0000256" key="5">
    <source>
        <dbReference type="ARBA" id="ARBA00047658"/>
    </source>
</evidence>
<dbReference type="GO" id="GO:0005968">
    <property type="term" value="C:Rab-protein geranylgeranyltransferase complex"/>
    <property type="evidence" value="ECO:0007669"/>
    <property type="project" value="TreeGrafter"/>
</dbReference>
<name>A0A179I588_CORDF</name>
<evidence type="ECO:0000256" key="4">
    <source>
        <dbReference type="ARBA" id="ARBA00022737"/>
    </source>
</evidence>
<evidence type="ECO:0000313" key="8">
    <source>
        <dbReference type="EMBL" id="OAQ97846.1"/>
    </source>
</evidence>
<organism evidence="8 9">
    <name type="scientific">Cordyceps confragosa</name>
    <name type="common">Lecanicillium lecanii</name>
    <dbReference type="NCBI Taxonomy" id="2714763"/>
    <lineage>
        <taxon>Eukaryota</taxon>
        <taxon>Fungi</taxon>
        <taxon>Dikarya</taxon>
        <taxon>Ascomycota</taxon>
        <taxon>Pezizomycotina</taxon>
        <taxon>Sordariomycetes</taxon>
        <taxon>Hypocreomycetidae</taxon>
        <taxon>Hypocreales</taxon>
        <taxon>Cordycipitaceae</taxon>
        <taxon>Akanthomyces</taxon>
    </lineage>
</organism>
<dbReference type="EC" id="2.5.1.60" evidence="6"/>
<evidence type="ECO:0000256" key="3">
    <source>
        <dbReference type="ARBA" id="ARBA00022679"/>
    </source>
</evidence>
<feature type="non-terminal residue" evidence="8">
    <location>
        <position position="428"/>
    </location>
</feature>
<keyword evidence="3 6" id="KW-0808">Transferase</keyword>
<evidence type="ECO:0000256" key="1">
    <source>
        <dbReference type="ARBA" id="ARBA00006734"/>
    </source>
</evidence>
<dbReference type="SUPFAM" id="SSF48439">
    <property type="entry name" value="Protein prenylyltransferase"/>
    <property type="match status" value="1"/>
</dbReference>
<dbReference type="AlphaFoldDB" id="A0A179I588"/>
<evidence type="ECO:0000313" key="9">
    <source>
        <dbReference type="Proteomes" id="UP000243081"/>
    </source>
</evidence>
<dbReference type="Pfam" id="PF01239">
    <property type="entry name" value="PPTA"/>
    <property type="match status" value="5"/>
</dbReference>
<evidence type="ECO:0000256" key="2">
    <source>
        <dbReference type="ARBA" id="ARBA00022602"/>
    </source>
</evidence>
<dbReference type="Gene3D" id="1.25.40.120">
    <property type="entry name" value="Protein prenylyltransferase"/>
    <property type="match status" value="2"/>
</dbReference>
<dbReference type="PROSITE" id="PS51147">
    <property type="entry name" value="PFTA"/>
    <property type="match status" value="3"/>
</dbReference>
<feature type="region of interest" description="Disordered" evidence="7">
    <location>
        <begin position="117"/>
        <end position="158"/>
    </location>
</feature>
<evidence type="ECO:0000256" key="7">
    <source>
        <dbReference type="SAM" id="MobiDB-lite"/>
    </source>
</evidence>
<protein>
    <recommendedName>
        <fullName evidence="6">Geranylgeranyl transferase type-2 subunit alpha</fullName>
        <ecNumber evidence="6">2.5.1.60</ecNumber>
    </recommendedName>
    <alternativeName>
        <fullName evidence="6">Geranylgeranyl transferase type II subunit alpha</fullName>
    </alternativeName>
</protein>
<proteinExistence type="inferred from homology"/>
<dbReference type="GO" id="GO:0097354">
    <property type="term" value="P:prenylation"/>
    <property type="evidence" value="ECO:0007669"/>
    <property type="project" value="UniProtKB-UniRule"/>
</dbReference>
<gene>
    <name evidence="8" type="ORF">LLEC1_00007</name>
</gene>
<dbReference type="PANTHER" id="PTHR11129">
    <property type="entry name" value="PROTEIN FARNESYLTRANSFERASE ALPHA SUBUNIT/RAB GERANYLGERANYL TRANSFERASE ALPHA SUBUNIT"/>
    <property type="match status" value="1"/>
</dbReference>
<evidence type="ECO:0000256" key="6">
    <source>
        <dbReference type="RuleBase" id="RU367120"/>
    </source>
</evidence>